<dbReference type="EMBL" id="JACHGB010000005">
    <property type="protein sequence ID" value="MBB5272609.1"/>
    <property type="molecule type" value="Genomic_DNA"/>
</dbReference>
<dbReference type="RefSeq" id="WP_183968300.1">
    <property type="nucleotide sequence ID" value="NZ_BAABEW010000012.1"/>
</dbReference>
<dbReference type="InterPro" id="IPR016181">
    <property type="entry name" value="Acyl_CoA_acyltransferase"/>
</dbReference>
<sequence>MMHALPCLPAWMFGIPRPLQLRIDVRRGEGHPADDLERIRQRLRRPGAPRLSTLSIDSGHPGLVFRHREADGEHYVYVEDQASGRLVGYTVFNRLIEVGRRADPYLRSPHSSFDPAWQRRGLGSAVHRWGLDSGFCLLSGARLSTGAHALWHGLGRDYPLSYVEVRDKALRHLGAEVAQELQDDLSVRMLLLGSGWDLARLAQATGMQVQEMG</sequence>
<dbReference type="GO" id="GO:0016740">
    <property type="term" value="F:transferase activity"/>
    <property type="evidence" value="ECO:0007669"/>
    <property type="project" value="UniProtKB-KW"/>
</dbReference>
<proteinExistence type="predicted"/>
<evidence type="ECO:0000313" key="2">
    <source>
        <dbReference type="Proteomes" id="UP000532440"/>
    </source>
</evidence>
<keyword evidence="2" id="KW-1185">Reference proteome</keyword>
<reference evidence="1 2" key="1">
    <citation type="submission" date="2020-08" db="EMBL/GenBank/DDBJ databases">
        <title>Genomic Encyclopedia of Type Strains, Phase IV (KMG-IV): sequencing the most valuable type-strain genomes for metagenomic binning, comparative biology and taxonomic classification.</title>
        <authorList>
            <person name="Goeker M."/>
        </authorList>
    </citation>
    <scope>NUCLEOTIDE SEQUENCE [LARGE SCALE GENOMIC DNA]</scope>
    <source>
        <strain evidence="1 2">DSM 29781</strain>
    </source>
</reference>
<protein>
    <submittedName>
        <fullName evidence="1">GNAT superfamily N-acetyltransferase</fullName>
    </submittedName>
</protein>
<accession>A0A7W8M9Z2</accession>
<keyword evidence="1" id="KW-0808">Transferase</keyword>
<dbReference type="Gene3D" id="3.40.630.30">
    <property type="match status" value="1"/>
</dbReference>
<name>A0A7W8M9Z2_9BURK</name>
<evidence type="ECO:0000313" key="1">
    <source>
        <dbReference type="EMBL" id="MBB5272609.1"/>
    </source>
</evidence>
<gene>
    <name evidence="1" type="ORF">HNQ70_002632</name>
</gene>
<dbReference type="Proteomes" id="UP000532440">
    <property type="component" value="Unassembled WGS sequence"/>
</dbReference>
<dbReference type="AlphaFoldDB" id="A0A7W8M9Z2"/>
<dbReference type="SUPFAM" id="SSF55729">
    <property type="entry name" value="Acyl-CoA N-acyltransferases (Nat)"/>
    <property type="match status" value="1"/>
</dbReference>
<comment type="caution">
    <text evidence="1">The sequence shown here is derived from an EMBL/GenBank/DDBJ whole genome shotgun (WGS) entry which is preliminary data.</text>
</comment>
<organism evidence="1 2">
    <name type="scientific">Quisquiliibacterium transsilvanicum</name>
    <dbReference type="NCBI Taxonomy" id="1549638"/>
    <lineage>
        <taxon>Bacteria</taxon>
        <taxon>Pseudomonadati</taxon>
        <taxon>Pseudomonadota</taxon>
        <taxon>Betaproteobacteria</taxon>
        <taxon>Burkholderiales</taxon>
        <taxon>Burkholderiaceae</taxon>
        <taxon>Quisquiliibacterium</taxon>
    </lineage>
</organism>